<gene>
    <name evidence="9" type="primary">VTC4_1</name>
    <name evidence="9" type="ORF">BGW38_001266</name>
</gene>
<evidence type="ECO:0000313" key="9">
    <source>
        <dbReference type="EMBL" id="KAF9581641.1"/>
    </source>
</evidence>
<dbReference type="InterPro" id="IPR018966">
    <property type="entry name" value="VTC_domain"/>
</dbReference>
<proteinExistence type="predicted"/>
<dbReference type="CDD" id="cd14480">
    <property type="entry name" value="SPX_VTC2_like"/>
    <property type="match status" value="1"/>
</dbReference>
<feature type="region of interest" description="Disordered" evidence="6">
    <location>
        <begin position="190"/>
        <end position="210"/>
    </location>
</feature>
<evidence type="ECO:0000256" key="5">
    <source>
        <dbReference type="ARBA" id="ARBA00023136"/>
    </source>
</evidence>
<keyword evidence="4 7" id="KW-1133">Transmembrane helix</keyword>
<keyword evidence="2" id="KW-0926">Vacuole</keyword>
<keyword evidence="3 7" id="KW-0812">Transmembrane</keyword>
<dbReference type="InterPro" id="IPR042267">
    <property type="entry name" value="VTC_sf"/>
</dbReference>
<sequence length="1007" mass="112274">MKFGSQFKEHQAPHWRFYYVDYEGLKSHIRSNSLNRAFVLEDESRFVQLLNVELDKVFSFQAMKLGEIQRRTEHCELTIAAHYHSSLGYGRSAVAAVGSGGVAEPLTLSSFVETESEINKVTQDLQDLARFQRLNYTAFLKIIKKHDKHTTFKLRSQFMSQQLNSRPFHKESFAPLVSRLSTLFNIVRTGSAPAPSRASSIDSKDEDEAWERSRRSEGKLVGECVANKTAFWVHPDCVMDLKMLVLKYLPLVVYEPASSALQSPVASSTAAGSTGVFGSAIVGQPGSKLTSESPVSTVYLDNHDFDLYMAQAEQQDRVETFRLRWYGSDQKQMWVEHQQKLFSNQESNTGASGSSNLPASISGQQPTTTKHRFQIKSKYVPKLVQGTLKMDKAIALMRQSGQKTEAEIRAFQEATAQVQSEVKNRGLQPVVQTFFNRTAFQVPGDSRVRITIDTDIVMVRERRVQFSDLYDRPWSPVELRADDHPFHHIRDQDICRFPYAVMQIRTLSSAKGMEGEDGMEDIPSWVDQIAQSHLVERVHNFSKDQHAVATLCESRVGLLPFWLSDMDRDIRKPLMLTGGLQRRSDSNSNSGSNDTLTSDRSTVATSISDSGSPSSSTASRGAQGSCSSLGESKDKPSQGSKKARKSILDAPSVFVSPLAGVRAATPPSPPPPPPPPLGVTFHEQVEDLVANRKMLESQGVVTEAFDFRKNMSAKPIASCLKKTTSIGVYGNGESSPPSPSRSFASDDGYGSISARRHRATFENREGGVKGFLGKVLNWIPGRSQSAYADDLESQRYGSHSYNSFYNTGHVHKKSRTRSDNASQHANGQRHEQRRCWRFGAFLNRMFWKSLSVVNVVLMFVGLLLALMNLGDSVGEEAASLFLVVSCICMGTTVWAHLIRMDNQDNEDEERSSECIYTPKYVTHTDPFKSQQKQYPTSNERAGLLSGKYQPYDEDDEQLSNNGPSLAQKGWWIRTRLMPVVTFLCMGAAVALNVVVRIRALGEEIGPI</sequence>
<evidence type="ECO:0000256" key="6">
    <source>
        <dbReference type="SAM" id="MobiDB-lite"/>
    </source>
</evidence>
<evidence type="ECO:0000256" key="3">
    <source>
        <dbReference type="ARBA" id="ARBA00022692"/>
    </source>
</evidence>
<feature type="compositionally biased region" description="Low complexity" evidence="6">
    <location>
        <begin position="606"/>
        <end position="619"/>
    </location>
</feature>
<dbReference type="EMBL" id="JAABOA010001392">
    <property type="protein sequence ID" value="KAF9581641.1"/>
    <property type="molecule type" value="Genomic_DNA"/>
</dbReference>
<feature type="region of interest" description="Disordered" evidence="6">
    <location>
        <begin position="345"/>
        <end position="370"/>
    </location>
</feature>
<evidence type="ECO:0000256" key="7">
    <source>
        <dbReference type="SAM" id="Phobius"/>
    </source>
</evidence>
<dbReference type="AlphaFoldDB" id="A0A9P6FUW9"/>
<feature type="compositionally biased region" description="Low complexity" evidence="6">
    <location>
        <begin position="586"/>
        <end position="599"/>
    </location>
</feature>
<dbReference type="Proteomes" id="UP000780801">
    <property type="component" value="Unassembled WGS sequence"/>
</dbReference>
<name>A0A9P6FUW9_9FUNG</name>
<evidence type="ECO:0000256" key="2">
    <source>
        <dbReference type="ARBA" id="ARBA00022554"/>
    </source>
</evidence>
<feature type="region of interest" description="Disordered" evidence="6">
    <location>
        <begin position="728"/>
        <end position="749"/>
    </location>
</feature>
<comment type="subcellular location">
    <subcellularLocation>
        <location evidence="1">Vacuole membrane</location>
        <topology evidence="1">Multi-pass membrane protein</topology>
    </subcellularLocation>
</comment>
<dbReference type="InterPro" id="IPR004331">
    <property type="entry name" value="SPX_dom"/>
</dbReference>
<protein>
    <submittedName>
        <fullName evidence="9">Vacuolar transporter chaperone</fullName>
    </submittedName>
</protein>
<feature type="compositionally biased region" description="Polar residues" evidence="6">
    <location>
        <begin position="345"/>
        <end position="368"/>
    </location>
</feature>
<dbReference type="GO" id="GO:0005774">
    <property type="term" value="C:vacuolar membrane"/>
    <property type="evidence" value="ECO:0007669"/>
    <property type="project" value="UniProtKB-SubCell"/>
</dbReference>
<evidence type="ECO:0000313" key="10">
    <source>
        <dbReference type="Proteomes" id="UP000780801"/>
    </source>
</evidence>
<dbReference type="Gene3D" id="3.20.100.30">
    <property type="entry name" value="VTC, catalytic tunnel domain"/>
    <property type="match status" value="1"/>
</dbReference>
<accession>A0A9P6FUW9</accession>
<feature type="transmembrane region" description="Helical" evidence="7">
    <location>
        <begin position="976"/>
        <end position="995"/>
    </location>
</feature>
<comment type="caution">
    <text evidence="9">The sequence shown here is derived from an EMBL/GenBank/DDBJ whole genome shotgun (WGS) entry which is preliminary data.</text>
</comment>
<dbReference type="PANTHER" id="PTHR46140:SF1">
    <property type="entry name" value="VACUOLAR TRANSPORTER CHAPERONE COMPLEX SUBUNIT 4-RELATED"/>
    <property type="match status" value="1"/>
</dbReference>
<organism evidence="9 10">
    <name type="scientific">Lunasporangiospora selenospora</name>
    <dbReference type="NCBI Taxonomy" id="979761"/>
    <lineage>
        <taxon>Eukaryota</taxon>
        <taxon>Fungi</taxon>
        <taxon>Fungi incertae sedis</taxon>
        <taxon>Mucoromycota</taxon>
        <taxon>Mortierellomycotina</taxon>
        <taxon>Mortierellomycetes</taxon>
        <taxon>Mortierellales</taxon>
        <taxon>Mortierellaceae</taxon>
        <taxon>Lunasporangiospora</taxon>
    </lineage>
</organism>
<dbReference type="Pfam" id="PF03105">
    <property type="entry name" value="SPX"/>
    <property type="match status" value="2"/>
</dbReference>
<feature type="compositionally biased region" description="Polar residues" evidence="6">
    <location>
        <begin position="620"/>
        <end position="630"/>
    </location>
</feature>
<dbReference type="GO" id="GO:0006799">
    <property type="term" value="P:polyphosphate biosynthetic process"/>
    <property type="evidence" value="ECO:0007669"/>
    <property type="project" value="UniProtKB-ARBA"/>
</dbReference>
<keyword evidence="10" id="KW-1185">Reference proteome</keyword>
<dbReference type="InterPro" id="IPR051572">
    <property type="entry name" value="VTC_Complex_Subunit"/>
</dbReference>
<dbReference type="OrthoDB" id="6493944at2759"/>
<evidence type="ECO:0000259" key="8">
    <source>
        <dbReference type="PROSITE" id="PS51382"/>
    </source>
</evidence>
<reference evidence="9" key="1">
    <citation type="journal article" date="2020" name="Fungal Divers.">
        <title>Resolving the Mortierellaceae phylogeny through synthesis of multi-gene phylogenetics and phylogenomics.</title>
        <authorList>
            <person name="Vandepol N."/>
            <person name="Liber J."/>
            <person name="Desiro A."/>
            <person name="Na H."/>
            <person name="Kennedy M."/>
            <person name="Barry K."/>
            <person name="Grigoriev I.V."/>
            <person name="Miller A.N."/>
            <person name="O'Donnell K."/>
            <person name="Stajich J.E."/>
            <person name="Bonito G."/>
        </authorList>
    </citation>
    <scope>NUCLEOTIDE SEQUENCE</scope>
    <source>
        <strain evidence="9">KOD1015</strain>
    </source>
</reference>
<feature type="region of interest" description="Disordered" evidence="6">
    <location>
        <begin position="809"/>
        <end position="828"/>
    </location>
</feature>
<feature type="domain" description="SPX" evidence="8">
    <location>
        <begin position="1"/>
        <end position="160"/>
    </location>
</feature>
<feature type="transmembrane region" description="Helical" evidence="7">
    <location>
        <begin position="878"/>
        <end position="898"/>
    </location>
</feature>
<feature type="region of interest" description="Disordered" evidence="6">
    <location>
        <begin position="577"/>
        <end position="647"/>
    </location>
</feature>
<dbReference type="PANTHER" id="PTHR46140">
    <property type="entry name" value="VACUOLAR TRANSPORTER CHAPERONE 1-RELATED"/>
    <property type="match status" value="1"/>
</dbReference>
<dbReference type="Pfam" id="PF09359">
    <property type="entry name" value="VTC"/>
    <property type="match status" value="1"/>
</dbReference>
<dbReference type="PROSITE" id="PS51382">
    <property type="entry name" value="SPX"/>
    <property type="match status" value="1"/>
</dbReference>
<feature type="transmembrane region" description="Helical" evidence="7">
    <location>
        <begin position="845"/>
        <end position="866"/>
    </location>
</feature>
<keyword evidence="5 7" id="KW-0472">Membrane</keyword>
<evidence type="ECO:0000256" key="4">
    <source>
        <dbReference type="ARBA" id="ARBA00022989"/>
    </source>
</evidence>
<evidence type="ECO:0000256" key="1">
    <source>
        <dbReference type="ARBA" id="ARBA00004128"/>
    </source>
</evidence>